<evidence type="ECO:0000313" key="2">
    <source>
        <dbReference type="Proteomes" id="UP000033203"/>
    </source>
</evidence>
<dbReference type="AlphaFoldDB" id="A0A0D1ME19"/>
<proteinExistence type="predicted"/>
<sequence length="131" mass="14794">MDHDGTSTERIGWKHIPAGTECERDGCDRPAGNVHHTLRPSYDDMVTGRDGRQIARRNQRHLLQHLCDTHHHAEGHDLFPDSGKWPAGFGTEEAPFRRNCPEVEAVIAARLEAKASHQLQRTAAPWKPIPR</sequence>
<reference evidence="1 2" key="1">
    <citation type="submission" date="2015-01" db="EMBL/GenBank/DDBJ databases">
        <title>Genome of Sphingomonas taxi strain 30a.</title>
        <authorList>
            <person name="Eevers N."/>
            <person name="Van Hamme J."/>
            <person name="Bottos E."/>
            <person name="Weyens N."/>
            <person name="Vangronsveld J."/>
        </authorList>
    </citation>
    <scope>NUCLEOTIDE SEQUENCE [LARGE SCALE GENOMIC DNA]</scope>
    <source>
        <strain evidence="1 2">30a</strain>
    </source>
</reference>
<dbReference type="EMBL" id="JXTP01000090">
    <property type="protein sequence ID" value="KIU25996.1"/>
    <property type="molecule type" value="Genomic_DNA"/>
</dbReference>
<comment type="caution">
    <text evidence="1">The sequence shown here is derived from an EMBL/GenBank/DDBJ whole genome shotgun (WGS) entry which is preliminary data.</text>
</comment>
<accession>A0A0D1ME19</accession>
<organism evidence="1 2">
    <name type="scientific">Sphingomonas melonis</name>
    <dbReference type="NCBI Taxonomy" id="152682"/>
    <lineage>
        <taxon>Bacteria</taxon>
        <taxon>Pseudomonadati</taxon>
        <taxon>Pseudomonadota</taxon>
        <taxon>Alphaproteobacteria</taxon>
        <taxon>Sphingomonadales</taxon>
        <taxon>Sphingomonadaceae</taxon>
        <taxon>Sphingomonas</taxon>
    </lineage>
</organism>
<evidence type="ECO:0000313" key="1">
    <source>
        <dbReference type="EMBL" id="KIU25996.1"/>
    </source>
</evidence>
<dbReference type="Proteomes" id="UP000033203">
    <property type="component" value="Unassembled WGS sequence"/>
</dbReference>
<gene>
    <name evidence="1" type="ORF">SR41_16580</name>
</gene>
<dbReference type="PATRIC" id="fig|1549858.7.peg.3508"/>
<name>A0A0D1ME19_9SPHN</name>
<protein>
    <submittedName>
        <fullName evidence="1">Uncharacterized protein</fullName>
    </submittedName>
</protein>